<dbReference type="STRING" id="564608.C1MWZ4"/>
<dbReference type="PANTHER" id="PTHR43176:SF3">
    <property type="entry name" value="3-HYDROXYISOBUTYRYL-COA HYDROLASE, MITOCHONDRIAL"/>
    <property type="match status" value="1"/>
</dbReference>
<dbReference type="GO" id="GO:0003860">
    <property type="term" value="F:3-hydroxyisobutyryl-CoA hydrolase activity"/>
    <property type="evidence" value="ECO:0007669"/>
    <property type="project" value="UniProtKB-UniRule"/>
</dbReference>
<dbReference type="Proteomes" id="UP000001876">
    <property type="component" value="Unassembled WGS sequence"/>
</dbReference>
<proteinExistence type="inferred from homology"/>
<dbReference type="GO" id="GO:0006574">
    <property type="term" value="P:L-valine catabolic process"/>
    <property type="evidence" value="ECO:0007669"/>
    <property type="project" value="UniProtKB-UniRule"/>
</dbReference>
<evidence type="ECO:0000259" key="5">
    <source>
        <dbReference type="Pfam" id="PF16113"/>
    </source>
</evidence>
<evidence type="ECO:0000256" key="2">
    <source>
        <dbReference type="ARBA" id="ARBA00011915"/>
    </source>
</evidence>
<comment type="function">
    <text evidence="4">Hydrolyzes 3-hydroxyisobutyryl-CoA (HIBYL-CoA), a saline catabolite. Has high activity toward isobutyryl-CoA. Could be an isobutyryl-CoA dehydrogenase that functions in valine catabolism.</text>
</comment>
<dbReference type="OrthoDB" id="16820at2759"/>
<dbReference type="Gene3D" id="3.90.226.10">
    <property type="entry name" value="2-enoyl-CoA Hydratase, Chain A, domain 1"/>
    <property type="match status" value="1"/>
</dbReference>
<dbReference type="GeneID" id="9685096"/>
<evidence type="ECO:0000313" key="6">
    <source>
        <dbReference type="EMBL" id="EEH55670.1"/>
    </source>
</evidence>
<accession>C1MWZ4</accession>
<feature type="domain" description="Enoyl-CoA hydratase/isomerase" evidence="5">
    <location>
        <begin position="19"/>
        <end position="400"/>
    </location>
</feature>
<dbReference type="InterPro" id="IPR029045">
    <property type="entry name" value="ClpP/crotonase-like_dom_sf"/>
</dbReference>
<dbReference type="NCBIfam" id="NF004127">
    <property type="entry name" value="PRK05617.1"/>
    <property type="match status" value="1"/>
</dbReference>
<dbReference type="RefSeq" id="XP_003059718.1">
    <property type="nucleotide sequence ID" value="XM_003059672.1"/>
</dbReference>
<dbReference type="eggNOG" id="KOG1684">
    <property type="taxonomic scope" value="Eukaryota"/>
</dbReference>
<keyword evidence="7" id="KW-1185">Reference proteome</keyword>
<evidence type="ECO:0000313" key="7">
    <source>
        <dbReference type="Proteomes" id="UP000001876"/>
    </source>
</evidence>
<organism evidence="7">
    <name type="scientific">Micromonas pusilla (strain CCMP1545)</name>
    <name type="common">Picoplanktonic green alga</name>
    <dbReference type="NCBI Taxonomy" id="564608"/>
    <lineage>
        <taxon>Eukaryota</taxon>
        <taxon>Viridiplantae</taxon>
        <taxon>Chlorophyta</taxon>
        <taxon>Mamiellophyceae</taxon>
        <taxon>Mamiellales</taxon>
        <taxon>Mamiellaceae</taxon>
        <taxon>Micromonas</taxon>
    </lineage>
</organism>
<dbReference type="CDD" id="cd06558">
    <property type="entry name" value="crotonase-like"/>
    <property type="match status" value="1"/>
</dbReference>
<dbReference type="OMA" id="ECFRTFY"/>
<dbReference type="EMBL" id="GG663741">
    <property type="protein sequence ID" value="EEH55670.1"/>
    <property type="molecule type" value="Genomic_DNA"/>
</dbReference>
<dbReference type="AlphaFoldDB" id="C1MWZ4"/>
<dbReference type="EC" id="3.1.2.4" evidence="2 4"/>
<dbReference type="InterPro" id="IPR032259">
    <property type="entry name" value="HIBYL-CoA-H"/>
</dbReference>
<comment type="pathway">
    <text evidence="4">Amino-acid degradation; L-valine degradation.</text>
</comment>
<name>C1MWZ4_MICPC</name>
<comment type="similarity">
    <text evidence="4">Belongs to the enoyl-CoA hydratase/isomerase family.</text>
</comment>
<dbReference type="Pfam" id="PF16113">
    <property type="entry name" value="ECH_2"/>
    <property type="match status" value="1"/>
</dbReference>
<feature type="non-terminal residue" evidence="6">
    <location>
        <position position="1"/>
    </location>
</feature>
<evidence type="ECO:0000256" key="3">
    <source>
        <dbReference type="ARBA" id="ARBA00022801"/>
    </source>
</evidence>
<protein>
    <recommendedName>
        <fullName evidence="2 4">3-hydroxyisobutyryl-CoA hydrolase</fullName>
        <shortName evidence="4">HIB-CoA hydrolase</shortName>
        <shortName evidence="4">HIBYL-CoA-H</shortName>
        <ecNumber evidence="2 4">3.1.2.4</ecNumber>
    </recommendedName>
    <alternativeName>
        <fullName evidence="4">3-hydroxyisobutyryl-coenzyme A hydrolase</fullName>
    </alternativeName>
</protein>
<dbReference type="KEGG" id="mpp:MICPUCDRAFT_18430"/>
<dbReference type="InterPro" id="IPR045004">
    <property type="entry name" value="ECH_dom"/>
</dbReference>
<evidence type="ECO:0000256" key="4">
    <source>
        <dbReference type="RuleBase" id="RU369070"/>
    </source>
</evidence>
<dbReference type="SUPFAM" id="SSF52096">
    <property type="entry name" value="ClpP/crotonase"/>
    <property type="match status" value="1"/>
</dbReference>
<dbReference type="PANTHER" id="PTHR43176">
    <property type="entry name" value="3-HYDROXYISOBUTYRYL-COA HYDROLASE-RELATED"/>
    <property type="match status" value="1"/>
</dbReference>
<reference evidence="6 7" key="1">
    <citation type="journal article" date="2009" name="Science">
        <title>Green evolution and dynamic adaptations revealed by genomes of the marine picoeukaryotes Micromonas.</title>
        <authorList>
            <person name="Worden A.Z."/>
            <person name="Lee J.H."/>
            <person name="Mock T."/>
            <person name="Rouze P."/>
            <person name="Simmons M.P."/>
            <person name="Aerts A.L."/>
            <person name="Allen A.E."/>
            <person name="Cuvelier M.L."/>
            <person name="Derelle E."/>
            <person name="Everett M.V."/>
            <person name="Foulon E."/>
            <person name="Grimwood J."/>
            <person name="Gundlach H."/>
            <person name="Henrissat B."/>
            <person name="Napoli C."/>
            <person name="McDonald S.M."/>
            <person name="Parker M.S."/>
            <person name="Rombauts S."/>
            <person name="Salamov A."/>
            <person name="Von Dassow P."/>
            <person name="Badger J.H."/>
            <person name="Coutinho P.M."/>
            <person name="Demir E."/>
            <person name="Dubchak I."/>
            <person name="Gentemann C."/>
            <person name="Eikrem W."/>
            <person name="Gready J.E."/>
            <person name="John U."/>
            <person name="Lanier W."/>
            <person name="Lindquist E.A."/>
            <person name="Lucas S."/>
            <person name="Mayer K.F."/>
            <person name="Moreau H."/>
            <person name="Not F."/>
            <person name="Otillar R."/>
            <person name="Panaud O."/>
            <person name="Pangilinan J."/>
            <person name="Paulsen I."/>
            <person name="Piegu B."/>
            <person name="Poliakov A."/>
            <person name="Robbens S."/>
            <person name="Schmutz J."/>
            <person name="Toulza E."/>
            <person name="Wyss T."/>
            <person name="Zelensky A."/>
            <person name="Zhou K."/>
            <person name="Armbrust E.V."/>
            <person name="Bhattacharya D."/>
            <person name="Goodenough U.W."/>
            <person name="Van de Peer Y."/>
            <person name="Grigoriev I.V."/>
        </authorList>
    </citation>
    <scope>NUCLEOTIDE SEQUENCE [LARGE SCALE GENOMIC DNA]</scope>
    <source>
        <strain evidence="6 7">CCMP1545</strain>
    </source>
</reference>
<gene>
    <name evidence="6" type="ORF">MICPUCDRAFT_18430</name>
</gene>
<sequence>LAKMSSDADDILVDAVSSVRVVTLNRPDKLNVLSDSMVTRLSELWAEWDADKDVKCIVLNGAGERPCLCAGGDVKAVYDMRPPEVDPKRHKAPPLALEFFNREYQMNHQLANARTPHVAIMDGVVMGGGCGVSIHGAFRVATERTVLAMPECVIGLVPDVGATYFLSNLPGRVGHALALTGRRVGGYDAKKLGLATHAIGSSAVGKIVESLATALERTFSGGETTSELDRNAKDWANKVDEELRKLEKETSGEVKETPNDLHPHLAVIDRWFVSDDVQEVDLTLNAAAVGGRRERERKVAKELLELMRAGCPASLRVTAAMLKRVRPPVDIMNVSGGPPPPLDLARCLRMEFRAVAECISRDDFYEGVRARLVDKGKGDPPAWSPESVEEVGHEDVETFFEPGSREVEEVIARFERAVGLESDAGGAGAGAGSSRL</sequence>
<keyword evidence="3 4" id="KW-0378">Hydrolase</keyword>
<comment type="catalytic activity">
    <reaction evidence="1 4">
        <text>3-hydroxy-2-methylpropanoyl-CoA + H2O = 3-hydroxy-2-methylpropanoate + CoA + H(+)</text>
        <dbReference type="Rhea" id="RHEA:20888"/>
        <dbReference type="ChEBI" id="CHEBI:11805"/>
        <dbReference type="ChEBI" id="CHEBI:15377"/>
        <dbReference type="ChEBI" id="CHEBI:15378"/>
        <dbReference type="ChEBI" id="CHEBI:57287"/>
        <dbReference type="ChEBI" id="CHEBI:57340"/>
        <dbReference type="EC" id="3.1.2.4"/>
    </reaction>
</comment>
<evidence type="ECO:0000256" key="1">
    <source>
        <dbReference type="ARBA" id="ARBA00001709"/>
    </source>
</evidence>